<feature type="domain" description="Thymidylate synthase/dCMP hydroxymethylase" evidence="5">
    <location>
        <begin position="8"/>
        <end position="326"/>
    </location>
</feature>
<protein>
    <recommendedName>
        <fullName evidence="1 4">Thymidylate synthase</fullName>
        <shortName evidence="4">TS</shortName>
        <shortName evidence="4">TSase</shortName>
        <ecNumber evidence="1 4">2.1.1.45</ecNumber>
    </recommendedName>
</protein>
<dbReference type="GO" id="GO:0005829">
    <property type="term" value="C:cytosol"/>
    <property type="evidence" value="ECO:0007669"/>
    <property type="project" value="TreeGrafter"/>
</dbReference>
<comment type="subunit">
    <text evidence="4">Homodimer.</text>
</comment>
<comment type="function">
    <text evidence="4">Catalyzes the reductive methylation of 2'-deoxyuridine-5'-monophosphate (dUMP) to 2'-deoxythymidine-5'-monophosphate (dTMP) while utilizing 5,10-methylenetetrahydrofolate (mTHF) as the methyl donor and reductant in the reaction, yielding dihydrofolate (DHF) as a by-product. This enzymatic reaction provides an intracellular de novo source of dTMP, an essential precursor for DNA biosynthesis.</text>
</comment>
<dbReference type="CDD" id="cd00351">
    <property type="entry name" value="TS_Pyrimidine_HMase"/>
    <property type="match status" value="1"/>
</dbReference>
<name>K2FTY7_9BACT</name>
<dbReference type="GO" id="GO:0006235">
    <property type="term" value="P:dTTP biosynthetic process"/>
    <property type="evidence" value="ECO:0007669"/>
    <property type="project" value="UniProtKB-UniRule"/>
</dbReference>
<dbReference type="InterPro" id="IPR000398">
    <property type="entry name" value="Thymidylate_synthase"/>
</dbReference>
<reference evidence="6" key="1">
    <citation type="journal article" date="2012" name="Science">
        <title>Fermentation, hydrogen, and sulfur metabolism in multiple uncultivated bacterial phyla.</title>
        <authorList>
            <person name="Wrighton K.C."/>
            <person name="Thomas B.C."/>
            <person name="Sharon I."/>
            <person name="Miller C.S."/>
            <person name="Castelle C.J."/>
            <person name="VerBerkmoes N.C."/>
            <person name="Wilkins M.J."/>
            <person name="Hettich R.L."/>
            <person name="Lipton M.S."/>
            <person name="Williams K.H."/>
            <person name="Long P.E."/>
            <person name="Banfield J.F."/>
        </authorList>
    </citation>
    <scope>NUCLEOTIDE SEQUENCE [LARGE SCALE GENOMIC DNA]</scope>
</reference>
<keyword evidence="4" id="KW-0545">Nucleotide biosynthesis</keyword>
<dbReference type="PRINTS" id="PR00108">
    <property type="entry name" value="THYMDSNTHASE"/>
</dbReference>
<dbReference type="PANTHER" id="PTHR11548:SF9">
    <property type="entry name" value="THYMIDYLATE SYNTHASE"/>
    <property type="match status" value="1"/>
</dbReference>
<organism evidence="6">
    <name type="scientific">uncultured bacterium</name>
    <name type="common">gcode 4</name>
    <dbReference type="NCBI Taxonomy" id="1234023"/>
    <lineage>
        <taxon>Bacteria</taxon>
        <taxon>environmental samples</taxon>
    </lineage>
</organism>
<comment type="caution">
    <text evidence="4">Lacks conserved residue(s) required for the propagation of feature annotation.</text>
</comment>
<evidence type="ECO:0000256" key="3">
    <source>
        <dbReference type="ARBA" id="ARBA00022679"/>
    </source>
</evidence>
<dbReference type="InterPro" id="IPR023451">
    <property type="entry name" value="Thymidate_synth/dCMP_Mease_dom"/>
</dbReference>
<dbReference type="InterPro" id="IPR036926">
    <property type="entry name" value="Thymidate_synth/dCMP_Mease_sf"/>
</dbReference>
<dbReference type="GO" id="GO:0004799">
    <property type="term" value="F:thymidylate synthase activity"/>
    <property type="evidence" value="ECO:0007669"/>
    <property type="project" value="UniProtKB-UniRule"/>
</dbReference>
<dbReference type="EMBL" id="AMFJ01000820">
    <property type="protein sequence ID" value="EKE26393.1"/>
    <property type="molecule type" value="Genomic_DNA"/>
</dbReference>
<keyword evidence="4" id="KW-0963">Cytoplasm</keyword>
<dbReference type="EC" id="2.1.1.45" evidence="1 4"/>
<dbReference type="NCBIfam" id="TIGR03284">
    <property type="entry name" value="thym_sym"/>
    <property type="match status" value="1"/>
</dbReference>
<dbReference type="Pfam" id="PF00303">
    <property type="entry name" value="Thymidylat_synt"/>
    <property type="match status" value="1"/>
</dbReference>
<evidence type="ECO:0000256" key="2">
    <source>
        <dbReference type="ARBA" id="ARBA00022603"/>
    </source>
</evidence>
<proteinExistence type="inferred from homology"/>
<gene>
    <name evidence="4 6" type="primary">thyA</name>
    <name evidence="6" type="ORF">ACD_4C00304G0001</name>
</gene>
<dbReference type="SUPFAM" id="SSF55831">
    <property type="entry name" value="Thymidylate synthase/dCMP hydroxymethylase"/>
    <property type="match status" value="1"/>
</dbReference>
<evidence type="ECO:0000256" key="4">
    <source>
        <dbReference type="HAMAP-Rule" id="MF_00008"/>
    </source>
</evidence>
<keyword evidence="3 4" id="KW-0808">Transferase</keyword>
<evidence type="ECO:0000256" key="1">
    <source>
        <dbReference type="ARBA" id="ARBA00011947"/>
    </source>
</evidence>
<comment type="catalytic activity">
    <reaction evidence="4">
        <text>dUMP + (6R)-5,10-methylene-5,6,7,8-tetrahydrofolate = 7,8-dihydrofolate + dTMP</text>
        <dbReference type="Rhea" id="RHEA:12104"/>
        <dbReference type="ChEBI" id="CHEBI:15636"/>
        <dbReference type="ChEBI" id="CHEBI:57451"/>
        <dbReference type="ChEBI" id="CHEBI:63528"/>
        <dbReference type="ChEBI" id="CHEBI:246422"/>
        <dbReference type="EC" id="2.1.1.45"/>
    </reaction>
</comment>
<feature type="binding site" evidence="4">
    <location>
        <position position="232"/>
    </location>
    <ligand>
        <name>(6R)-5,10-methylene-5,6,7,8-tetrahydrofolate</name>
        <dbReference type="ChEBI" id="CHEBI:15636"/>
    </ligand>
</feature>
<dbReference type="PANTHER" id="PTHR11548">
    <property type="entry name" value="THYMIDYLATE SYNTHASE 1"/>
    <property type="match status" value="1"/>
</dbReference>
<keyword evidence="2 4" id="KW-0489">Methyltransferase</keyword>
<dbReference type="GO" id="GO:0006231">
    <property type="term" value="P:dTMP biosynthetic process"/>
    <property type="evidence" value="ECO:0007669"/>
    <property type="project" value="UniProtKB-UniRule"/>
</dbReference>
<dbReference type="InterPro" id="IPR045097">
    <property type="entry name" value="Thymidate_synth/dCMP_Mease"/>
</dbReference>
<comment type="subcellular location">
    <subcellularLocation>
        <location evidence="4">Cytoplasm</location>
    </subcellularLocation>
</comment>
<feature type="binding site" description="in other chain" evidence="4">
    <location>
        <begin position="270"/>
        <end position="272"/>
    </location>
    <ligand>
        <name>dUMP</name>
        <dbReference type="ChEBI" id="CHEBI:246422"/>
        <note>ligand shared between dimeric partners</note>
    </ligand>
</feature>
<comment type="similarity">
    <text evidence="4">Belongs to the thymidylate synthase family. Bacterial-type ThyA subfamily.</text>
</comment>
<feature type="binding site" evidence="4">
    <location>
        <position position="326"/>
    </location>
    <ligand>
        <name>(6R)-5,10-methylene-5,6,7,8-tetrahydrofolate</name>
        <dbReference type="ChEBI" id="CHEBI:15636"/>
    </ligand>
</feature>
<evidence type="ECO:0000313" key="6">
    <source>
        <dbReference type="EMBL" id="EKE26393.1"/>
    </source>
</evidence>
<feature type="binding site" description="in other chain" evidence="4">
    <location>
        <begin position="229"/>
        <end position="232"/>
    </location>
    <ligand>
        <name>dUMP</name>
        <dbReference type="ChEBI" id="CHEBI:246422"/>
        <note>ligand shared between dimeric partners</note>
    </ligand>
</feature>
<feature type="binding site" description="in other chain" evidence="4">
    <location>
        <position position="240"/>
    </location>
    <ligand>
        <name>dUMP</name>
        <dbReference type="ChEBI" id="CHEBI:246422"/>
        <note>ligand shared between dimeric partners</note>
    </ligand>
</feature>
<dbReference type="GO" id="GO:0032259">
    <property type="term" value="P:methylation"/>
    <property type="evidence" value="ECO:0007669"/>
    <property type="project" value="UniProtKB-KW"/>
</dbReference>
<dbReference type="AlphaFoldDB" id="K2FTY7"/>
<comment type="pathway">
    <text evidence="4">Pyrimidine metabolism; dTTP biosynthesis.</text>
</comment>
<accession>K2FTY7</accession>
<sequence length="360" mass="43634">MEKHPEFQYLDLLKDIMENWSDKKLYFSPEVLAQYEEKWETPPFIRSVFWRQIRFDLSKGFPLLTTKKVFHRWIIVELLWFLKWDSNIKFLVDNNVHIWDEWAWKRYHKHCLKNDPASDLNQDDFIAKLKEEDKNSEFVVKWWDIITIYGRMWRRWPAKDGREIDQLAWVIDSLKTDPNRKSYVVSAWNPDFIYHMASEENKNEVPPFCHTTFQFAVTDWKLNLALFQRSADSFLGVPFNIASYALLLLMVSQITKIPVWDFVHFFWDVHIYSNHMEQVAEQLQREPRPFPTIKLNPEITNIDDFTFEDITLENYDPHPTLKAEIANIWWFDDKTKKDFTFKEKKSNENEWYTHSSVKQS</sequence>
<dbReference type="UniPathway" id="UPA00575"/>
<comment type="caution">
    <text evidence="6">The sequence shown here is derived from an EMBL/GenBank/DDBJ whole genome shotgun (WGS) entry which is preliminary data.</text>
</comment>
<feature type="active site" description="Nucleophile" evidence="4">
    <location>
        <position position="209"/>
    </location>
</feature>
<evidence type="ECO:0000259" key="5">
    <source>
        <dbReference type="Pfam" id="PF00303"/>
    </source>
</evidence>
<dbReference type="Gene3D" id="3.30.572.10">
    <property type="entry name" value="Thymidylate synthase/dCMP hydroxymethylase domain"/>
    <property type="match status" value="1"/>
</dbReference>
<dbReference type="HAMAP" id="MF_00008">
    <property type="entry name" value="Thymidy_synth_bact"/>
    <property type="match status" value="1"/>
</dbReference>